<feature type="compositionally biased region" description="Polar residues" evidence="1">
    <location>
        <begin position="110"/>
        <end position="124"/>
    </location>
</feature>
<sequence length="130" mass="14019">MYSDYTMPDYGHVDTDANSSWLNTYPTSHSASKRTDSFATSPNFRPCIPKKSISPEMCAVTPTTSVSPNFAPSTPISADATPMATSPNFVSTMAPPVMFAEFPSLAADGNSTTNLRPSLTSSRRSWVKKV</sequence>
<protein>
    <submittedName>
        <fullName evidence="2">Uncharacterized protein</fullName>
    </submittedName>
</protein>
<reference evidence="2 3" key="1">
    <citation type="journal article" date="2013" name="PLoS Genet.">
        <title>Comparative genome structure, secondary metabolite, and effector coding capacity across Cochliobolus pathogens.</title>
        <authorList>
            <person name="Condon B.J."/>
            <person name="Leng Y."/>
            <person name="Wu D."/>
            <person name="Bushley K.E."/>
            <person name="Ohm R.A."/>
            <person name="Otillar R."/>
            <person name="Martin J."/>
            <person name="Schackwitz W."/>
            <person name="Grimwood J."/>
            <person name="MohdZainudin N."/>
            <person name="Xue C."/>
            <person name="Wang R."/>
            <person name="Manning V.A."/>
            <person name="Dhillon B."/>
            <person name="Tu Z.J."/>
            <person name="Steffenson B.J."/>
            <person name="Salamov A."/>
            <person name="Sun H."/>
            <person name="Lowry S."/>
            <person name="LaButti K."/>
            <person name="Han J."/>
            <person name="Copeland A."/>
            <person name="Lindquist E."/>
            <person name="Barry K."/>
            <person name="Schmutz J."/>
            <person name="Baker S.E."/>
            <person name="Ciuffetti L.M."/>
            <person name="Grigoriev I.V."/>
            <person name="Zhong S."/>
            <person name="Turgeon B.G."/>
        </authorList>
    </citation>
    <scope>NUCLEOTIDE SEQUENCE [LARGE SCALE GENOMIC DNA]</scope>
    <source>
        <strain evidence="2 3">ATCC 44560</strain>
    </source>
</reference>
<dbReference type="EMBL" id="KI963969">
    <property type="protein sequence ID" value="EUC46240.1"/>
    <property type="molecule type" value="Genomic_DNA"/>
</dbReference>
<dbReference type="GeneID" id="19124559"/>
<feature type="non-terminal residue" evidence="2">
    <location>
        <position position="130"/>
    </location>
</feature>
<feature type="region of interest" description="Disordered" evidence="1">
    <location>
        <begin position="110"/>
        <end position="130"/>
    </location>
</feature>
<dbReference type="AlphaFoldDB" id="W6Z8D7"/>
<dbReference type="HOGENOM" id="CLU_1943072_0_0_1"/>
<evidence type="ECO:0000313" key="2">
    <source>
        <dbReference type="EMBL" id="EUC46240.1"/>
    </source>
</evidence>
<name>W6Z8D7_COCMI</name>
<dbReference type="Proteomes" id="UP000054032">
    <property type="component" value="Unassembled WGS sequence"/>
</dbReference>
<evidence type="ECO:0000313" key="3">
    <source>
        <dbReference type="Proteomes" id="UP000054032"/>
    </source>
</evidence>
<accession>W6Z8D7</accession>
<evidence type="ECO:0000256" key="1">
    <source>
        <dbReference type="SAM" id="MobiDB-lite"/>
    </source>
</evidence>
<organism evidence="2 3">
    <name type="scientific">Bipolaris oryzae ATCC 44560</name>
    <dbReference type="NCBI Taxonomy" id="930090"/>
    <lineage>
        <taxon>Eukaryota</taxon>
        <taxon>Fungi</taxon>
        <taxon>Dikarya</taxon>
        <taxon>Ascomycota</taxon>
        <taxon>Pezizomycotina</taxon>
        <taxon>Dothideomycetes</taxon>
        <taxon>Pleosporomycetidae</taxon>
        <taxon>Pleosporales</taxon>
        <taxon>Pleosporineae</taxon>
        <taxon>Pleosporaceae</taxon>
        <taxon>Bipolaris</taxon>
    </lineage>
</organism>
<dbReference type="OrthoDB" id="3684066at2759"/>
<dbReference type="STRING" id="930090.W6Z8D7"/>
<proteinExistence type="predicted"/>
<keyword evidence="3" id="KW-1185">Reference proteome</keyword>
<dbReference type="KEGG" id="bor:COCMIDRAFT_52786"/>
<dbReference type="RefSeq" id="XP_007687233.1">
    <property type="nucleotide sequence ID" value="XM_007689043.1"/>
</dbReference>
<gene>
    <name evidence="2" type="ORF">COCMIDRAFT_52786</name>
</gene>